<dbReference type="AlphaFoldDB" id="A0A0E9URA6"/>
<protein>
    <submittedName>
        <fullName evidence="1">Uncharacterized protein</fullName>
    </submittedName>
</protein>
<organism evidence="1">
    <name type="scientific">Anguilla anguilla</name>
    <name type="common">European freshwater eel</name>
    <name type="synonym">Muraena anguilla</name>
    <dbReference type="NCBI Taxonomy" id="7936"/>
    <lineage>
        <taxon>Eukaryota</taxon>
        <taxon>Metazoa</taxon>
        <taxon>Chordata</taxon>
        <taxon>Craniata</taxon>
        <taxon>Vertebrata</taxon>
        <taxon>Euteleostomi</taxon>
        <taxon>Actinopterygii</taxon>
        <taxon>Neopterygii</taxon>
        <taxon>Teleostei</taxon>
        <taxon>Anguilliformes</taxon>
        <taxon>Anguillidae</taxon>
        <taxon>Anguilla</taxon>
    </lineage>
</organism>
<name>A0A0E9URA6_ANGAN</name>
<sequence>MSHPLSQFALAGSAEGCGDGLWLCNKSSRRLAFEEPIEC</sequence>
<proteinExistence type="predicted"/>
<reference evidence="1" key="1">
    <citation type="submission" date="2014-11" db="EMBL/GenBank/DDBJ databases">
        <authorList>
            <person name="Amaro Gonzalez C."/>
        </authorList>
    </citation>
    <scope>NUCLEOTIDE SEQUENCE</scope>
</reference>
<dbReference type="EMBL" id="GBXM01041074">
    <property type="protein sequence ID" value="JAH67503.1"/>
    <property type="molecule type" value="Transcribed_RNA"/>
</dbReference>
<accession>A0A0E9URA6</accession>
<evidence type="ECO:0000313" key="1">
    <source>
        <dbReference type="EMBL" id="JAH67503.1"/>
    </source>
</evidence>
<reference evidence="1" key="2">
    <citation type="journal article" date="2015" name="Fish Shellfish Immunol.">
        <title>Early steps in the European eel (Anguilla anguilla)-Vibrio vulnificus interaction in the gills: Role of the RtxA13 toxin.</title>
        <authorList>
            <person name="Callol A."/>
            <person name="Pajuelo D."/>
            <person name="Ebbesson L."/>
            <person name="Teles M."/>
            <person name="MacKenzie S."/>
            <person name="Amaro C."/>
        </authorList>
    </citation>
    <scope>NUCLEOTIDE SEQUENCE</scope>
</reference>